<keyword evidence="4 9" id="KW-0378">Hydrolase</keyword>
<dbReference type="AlphaFoldDB" id="A0A0K8TUT8"/>
<proteinExistence type="evidence at transcript level"/>
<dbReference type="FunFam" id="3.20.20.80:FF:000013">
    <property type="entry name" value="lactase-phlorizin hydrolase"/>
    <property type="match status" value="1"/>
</dbReference>
<dbReference type="InterPro" id="IPR033132">
    <property type="entry name" value="GH_1_N_CS"/>
</dbReference>
<keyword evidence="5" id="KW-0325">Glycoprotein</keyword>
<dbReference type="Pfam" id="PF00232">
    <property type="entry name" value="Glyco_hydro_1"/>
    <property type="match status" value="1"/>
</dbReference>
<dbReference type="EC" id="3.2.1.21" evidence="3"/>
<keyword evidence="10" id="KW-0732">Signal</keyword>
<evidence type="ECO:0000256" key="4">
    <source>
        <dbReference type="ARBA" id="ARBA00022801"/>
    </source>
</evidence>
<reference evidence="11" key="1">
    <citation type="submission" date="2014-10" db="EMBL/GenBank/DDBJ databases">
        <title>New MLSB resistance gene variant erm(44)v in Staphylococcus saprophyticus.</title>
        <authorList>
            <person name="Strauss C."/>
            <person name="Perreten V."/>
        </authorList>
    </citation>
    <scope>NUCLEOTIDE SEQUENCE</scope>
    <source>
        <tissue evidence="11">Gut</tissue>
    </source>
</reference>
<evidence type="ECO:0000256" key="9">
    <source>
        <dbReference type="RuleBase" id="RU004468"/>
    </source>
</evidence>
<evidence type="ECO:0000313" key="11">
    <source>
        <dbReference type="EMBL" id="JAI18234.1"/>
    </source>
</evidence>
<evidence type="ECO:0000256" key="7">
    <source>
        <dbReference type="PROSITE-ProRule" id="PRU10055"/>
    </source>
</evidence>
<accession>A0A0K8TUT8</accession>
<comment type="similarity">
    <text evidence="1 8">Belongs to the glycosyl hydrolase 1 family.</text>
</comment>
<evidence type="ECO:0000256" key="2">
    <source>
        <dbReference type="ARBA" id="ARBA00011738"/>
    </source>
</evidence>
<evidence type="ECO:0000256" key="8">
    <source>
        <dbReference type="RuleBase" id="RU003690"/>
    </source>
</evidence>
<protein>
    <recommendedName>
        <fullName evidence="3">beta-glucosidase</fullName>
        <ecNumber evidence="3">3.2.1.21</ecNumber>
    </recommendedName>
</protein>
<evidence type="ECO:0000256" key="3">
    <source>
        <dbReference type="ARBA" id="ARBA00012744"/>
    </source>
</evidence>
<dbReference type="InterPro" id="IPR001360">
    <property type="entry name" value="Glyco_hydro_1"/>
</dbReference>
<dbReference type="PANTHER" id="PTHR10353">
    <property type="entry name" value="GLYCOSYL HYDROLASE"/>
    <property type="match status" value="1"/>
</dbReference>
<feature type="chain" id="PRO_5005520310" description="beta-glucosidase" evidence="10">
    <location>
        <begin position="20"/>
        <end position="501"/>
    </location>
</feature>
<evidence type="ECO:0000256" key="6">
    <source>
        <dbReference type="ARBA" id="ARBA00023295"/>
    </source>
</evidence>
<dbReference type="PROSITE" id="PS00572">
    <property type="entry name" value="GLYCOSYL_HYDROL_F1_1"/>
    <property type="match status" value="1"/>
</dbReference>
<dbReference type="OrthoDB" id="65569at2759"/>
<dbReference type="PANTHER" id="PTHR10353:SF36">
    <property type="entry name" value="LP05116P"/>
    <property type="match status" value="1"/>
</dbReference>
<dbReference type="Gene3D" id="3.20.20.80">
    <property type="entry name" value="Glycosidases"/>
    <property type="match status" value="1"/>
</dbReference>
<dbReference type="GO" id="GO:0005975">
    <property type="term" value="P:carbohydrate metabolic process"/>
    <property type="evidence" value="ECO:0007669"/>
    <property type="project" value="InterPro"/>
</dbReference>
<evidence type="ECO:0000256" key="1">
    <source>
        <dbReference type="ARBA" id="ARBA00010838"/>
    </source>
</evidence>
<comment type="subunit">
    <text evidence="2">Homodimer.</text>
</comment>
<dbReference type="GO" id="GO:0008422">
    <property type="term" value="F:beta-glucosidase activity"/>
    <property type="evidence" value="ECO:0007669"/>
    <property type="project" value="TreeGrafter"/>
</dbReference>
<name>A0A0K8TUT8_PHACE</name>
<organism evidence="11">
    <name type="scientific">Phaedon cochleariae</name>
    <name type="common">Mustard beetle</name>
    <dbReference type="NCBI Taxonomy" id="80249"/>
    <lineage>
        <taxon>Eukaryota</taxon>
        <taxon>Metazoa</taxon>
        <taxon>Ecdysozoa</taxon>
        <taxon>Arthropoda</taxon>
        <taxon>Hexapoda</taxon>
        <taxon>Insecta</taxon>
        <taxon>Pterygota</taxon>
        <taxon>Neoptera</taxon>
        <taxon>Endopterygota</taxon>
        <taxon>Coleoptera</taxon>
        <taxon>Polyphaga</taxon>
        <taxon>Cucujiformia</taxon>
        <taxon>Chrysomeloidea</taxon>
        <taxon>Chrysomelidae</taxon>
        <taxon>Chrysomelinae</taxon>
        <taxon>Chrysomelini</taxon>
        <taxon>Phaedon</taxon>
    </lineage>
</organism>
<dbReference type="PRINTS" id="PR00131">
    <property type="entry name" value="GLHYDRLASE1"/>
</dbReference>
<dbReference type="SUPFAM" id="SSF51445">
    <property type="entry name" value="(Trans)glycosidases"/>
    <property type="match status" value="1"/>
</dbReference>
<dbReference type="InterPro" id="IPR017853">
    <property type="entry name" value="GH"/>
</dbReference>
<dbReference type="InterPro" id="IPR018120">
    <property type="entry name" value="Glyco_hydro_1_AS"/>
</dbReference>
<keyword evidence="6 9" id="KW-0326">Glycosidase</keyword>
<evidence type="ECO:0000256" key="10">
    <source>
        <dbReference type="SAM" id="SignalP"/>
    </source>
</evidence>
<evidence type="ECO:0000256" key="5">
    <source>
        <dbReference type="ARBA" id="ARBA00023180"/>
    </source>
</evidence>
<feature type="active site" description="Nucleophile" evidence="7">
    <location>
        <position position="405"/>
    </location>
</feature>
<sequence>MFSNLLVFFAIIVLSACDGDDEFANYTITDRPFPPHFTFGVATAAYQIEGAWNTDGKGEQVWDTFIHEKPDRVSDRTTGDVASDSYHRYKDDVRCMKEVGVDYYRFSIAWSRILPNGTVDNINTEGVNYYLNVFKELEANGIESMVTLYHWDIPTDLEKQGGWLNPKVVDWFTDYARLCYTLFGKYVKVWVTINEPKQICHSGYGTGGYAPGVVSPGVGEYVCARHVLLAHAKAWRVFDKEFRSALGSRNTIVIDSDWYEPATNKEEDVVAAEIKRQFVFGMYAHPVFKGDWPDQMIENVGEISRRQGFNQSRLPAFSEEEIALVNGTYDFLALNHYTTYMVTAVKGEEYPKVVSWDTDSKARSYQKDEWQTAAIGWFRIVPWGFGKLLRWLKKTYGDIEIVITENGVSDTTGTLRDQHRINYMKSYMSHLLDAMYDGGVRVTGYTAWSIIDNFEWTQGNNAKLGMYYVNMSDPLRPRIAKDSSKYYSHIISSRCLLDSCQ</sequence>
<dbReference type="EMBL" id="GBUI01000001">
    <property type="protein sequence ID" value="JAI18234.1"/>
    <property type="molecule type" value="mRNA"/>
</dbReference>
<feature type="signal peptide" evidence="10">
    <location>
        <begin position="1"/>
        <end position="19"/>
    </location>
</feature>
<dbReference type="PROSITE" id="PS00653">
    <property type="entry name" value="GLYCOSYL_HYDROL_F1_2"/>
    <property type="match status" value="1"/>
</dbReference>